<evidence type="ECO:0000313" key="2">
    <source>
        <dbReference type="EMBL" id="EHJ08082.1"/>
    </source>
</evidence>
<evidence type="ECO:0000313" key="3">
    <source>
        <dbReference type="Proteomes" id="UP000005413"/>
    </source>
</evidence>
<feature type="region of interest" description="Disordered" evidence="1">
    <location>
        <begin position="20"/>
        <end position="88"/>
    </location>
</feature>
<proteinExistence type="predicted"/>
<evidence type="ECO:0000256" key="1">
    <source>
        <dbReference type="SAM" id="MobiDB-lite"/>
    </source>
</evidence>
<keyword evidence="3" id="KW-1185">Reference proteome</keyword>
<gene>
    <name evidence="2" type="ORF">SS7213T_06056</name>
</gene>
<accession>G5JIC5</accession>
<sequence length="312" mass="34499">MKKLAAVTLGLTVLLVGCNQNNNQESSSDQGSKEQHADSTKQTQNNNKDKKLSNDEQSNNKQSNESQSSKQQSDKSQQSSKSQQDTTSEDYIAKVWLTGLPGYRNGKDTPFGDLKLENRDISGEAINPLLPEHSAKYPDGTKVITASANAAGHVIYKNNNDGTITMYFAPSHFQDLRWSEADYSEKETNNIINNAKTVKLYDASQSEIDKIKGNSQSEQSTNSDSDSDKSSTDSSDNHQSSKKITRSNVIDAVEDYEGHLLDTDKYTYKEPEQMGDGKWGFSYTDKNGDLAGSYIIDSDGNVTKYDEHGDEI</sequence>
<keyword evidence="2" id="KW-0449">Lipoprotein</keyword>
<dbReference type="AlphaFoldDB" id="G5JIC5"/>
<dbReference type="PROSITE" id="PS51257">
    <property type="entry name" value="PROKAR_LIPOPROTEIN"/>
    <property type="match status" value="1"/>
</dbReference>
<dbReference type="PATRIC" id="fig|911238.3.peg.1018"/>
<dbReference type="RefSeq" id="WP_002463752.1">
    <property type="nucleotide sequence ID" value="NZ_AEUN01000400.1"/>
</dbReference>
<feature type="compositionally biased region" description="Low complexity" evidence="1">
    <location>
        <begin position="20"/>
        <end position="30"/>
    </location>
</feature>
<organism evidence="2 3">
    <name type="scientific">Staphylococcus simiae CCM 7213 = CCUG 51256</name>
    <dbReference type="NCBI Taxonomy" id="911238"/>
    <lineage>
        <taxon>Bacteria</taxon>
        <taxon>Bacillati</taxon>
        <taxon>Bacillota</taxon>
        <taxon>Bacilli</taxon>
        <taxon>Bacillales</taxon>
        <taxon>Staphylococcaceae</taxon>
        <taxon>Staphylococcus</taxon>
    </lineage>
</organism>
<comment type="caution">
    <text evidence="2">The sequence shown here is derived from an EMBL/GenBank/DDBJ whole genome shotgun (WGS) entry which is preliminary data.</text>
</comment>
<feature type="compositionally biased region" description="Low complexity" evidence="1">
    <location>
        <begin position="55"/>
        <end position="88"/>
    </location>
</feature>
<name>G5JIC5_9STAP</name>
<dbReference type="Proteomes" id="UP000005413">
    <property type="component" value="Unassembled WGS sequence"/>
</dbReference>
<reference evidence="2 3" key="1">
    <citation type="journal article" date="2012" name="BMC Genomics">
        <title>Comparative genomic analysis of the genus Staphylococcus including Staphylococcus aureus and its newly described sister species Staphylococcus simiae.</title>
        <authorList>
            <person name="Suzuki H."/>
            <person name="Lefebure T."/>
            <person name="Pavinski Bitar P."/>
            <person name="Stanhope M.J."/>
        </authorList>
    </citation>
    <scope>NUCLEOTIDE SEQUENCE [LARGE SCALE GENOMIC DNA]</scope>
    <source>
        <strain evidence="2 3">CCM 7213</strain>
    </source>
</reference>
<dbReference type="EMBL" id="AEUN01000400">
    <property type="protein sequence ID" value="EHJ08082.1"/>
    <property type="molecule type" value="Genomic_DNA"/>
</dbReference>
<protein>
    <submittedName>
        <fullName evidence="2">Putative lipoprotein</fullName>
    </submittedName>
</protein>
<feature type="region of interest" description="Disordered" evidence="1">
    <location>
        <begin position="211"/>
        <end position="246"/>
    </location>
</feature>
<dbReference type="OrthoDB" id="2136654at2"/>